<dbReference type="AlphaFoldDB" id="A0A919PXI3"/>
<reference evidence="2" key="1">
    <citation type="submission" date="2021-01" db="EMBL/GenBank/DDBJ databases">
        <title>Whole genome shotgun sequence of Dactylosporangium siamense NBRC 106093.</title>
        <authorList>
            <person name="Komaki H."/>
            <person name="Tamura T."/>
        </authorList>
    </citation>
    <scope>NUCLEOTIDE SEQUENCE</scope>
    <source>
        <strain evidence="2">NBRC 106093</strain>
    </source>
</reference>
<dbReference type="EMBL" id="BONQ01000128">
    <property type="protein sequence ID" value="GIG50180.1"/>
    <property type="molecule type" value="Genomic_DNA"/>
</dbReference>
<proteinExistence type="predicted"/>
<name>A0A919PXI3_9ACTN</name>
<evidence type="ECO:0000313" key="3">
    <source>
        <dbReference type="Proteomes" id="UP000660611"/>
    </source>
</evidence>
<dbReference type="RefSeq" id="WP_203851825.1">
    <property type="nucleotide sequence ID" value="NZ_BAAAVW010000014.1"/>
</dbReference>
<dbReference type="InterPro" id="IPR000182">
    <property type="entry name" value="GNAT_dom"/>
</dbReference>
<organism evidence="2 3">
    <name type="scientific">Dactylosporangium siamense</name>
    <dbReference type="NCBI Taxonomy" id="685454"/>
    <lineage>
        <taxon>Bacteria</taxon>
        <taxon>Bacillati</taxon>
        <taxon>Actinomycetota</taxon>
        <taxon>Actinomycetes</taxon>
        <taxon>Micromonosporales</taxon>
        <taxon>Micromonosporaceae</taxon>
        <taxon>Dactylosporangium</taxon>
    </lineage>
</organism>
<protein>
    <submittedName>
        <fullName evidence="2">N-acetyltransferase</fullName>
    </submittedName>
</protein>
<dbReference type="Pfam" id="PF13302">
    <property type="entry name" value="Acetyltransf_3"/>
    <property type="match status" value="1"/>
</dbReference>
<dbReference type="PROSITE" id="PS51186">
    <property type="entry name" value="GNAT"/>
    <property type="match status" value="1"/>
</dbReference>
<gene>
    <name evidence="2" type="ORF">Dsi01nite_082210</name>
</gene>
<keyword evidence="3" id="KW-1185">Reference proteome</keyword>
<dbReference type="Gene3D" id="3.40.630.30">
    <property type="match status" value="1"/>
</dbReference>
<sequence length="176" mass="20820">MTTGHLVRLRPIEPDEWETLWRWNNDRDVMRWMFDGYRQTLARYVARGEERGPNTYGDVLFGIQTLAEPRLVGLVRLSGANPEIGRAELDIYLGEKDSWGHGYATEATRLMCRYGFEEMRLHSVYLWVVTENVAARRVYDKVGFREDGRHRECFRRDGEWYDMYLMSLLASDPMQN</sequence>
<dbReference type="SUPFAM" id="SSF55729">
    <property type="entry name" value="Acyl-CoA N-acyltransferases (Nat)"/>
    <property type="match status" value="1"/>
</dbReference>
<dbReference type="Proteomes" id="UP000660611">
    <property type="component" value="Unassembled WGS sequence"/>
</dbReference>
<evidence type="ECO:0000313" key="2">
    <source>
        <dbReference type="EMBL" id="GIG50180.1"/>
    </source>
</evidence>
<feature type="domain" description="N-acetyltransferase" evidence="1">
    <location>
        <begin position="7"/>
        <end position="171"/>
    </location>
</feature>
<dbReference type="PANTHER" id="PTHR43415:SF3">
    <property type="entry name" value="GNAT-FAMILY ACETYLTRANSFERASE"/>
    <property type="match status" value="1"/>
</dbReference>
<accession>A0A919PXI3</accession>
<dbReference type="GO" id="GO:0016747">
    <property type="term" value="F:acyltransferase activity, transferring groups other than amino-acyl groups"/>
    <property type="evidence" value="ECO:0007669"/>
    <property type="project" value="InterPro"/>
</dbReference>
<dbReference type="InterPro" id="IPR016181">
    <property type="entry name" value="Acyl_CoA_acyltransferase"/>
</dbReference>
<dbReference type="PANTHER" id="PTHR43415">
    <property type="entry name" value="SPERMIDINE N(1)-ACETYLTRANSFERASE"/>
    <property type="match status" value="1"/>
</dbReference>
<evidence type="ECO:0000259" key="1">
    <source>
        <dbReference type="PROSITE" id="PS51186"/>
    </source>
</evidence>
<comment type="caution">
    <text evidence="2">The sequence shown here is derived from an EMBL/GenBank/DDBJ whole genome shotgun (WGS) entry which is preliminary data.</text>
</comment>